<protein>
    <recommendedName>
        <fullName evidence="6">Enoyl reductase (ER) domain-containing protein</fullName>
    </recommendedName>
</protein>
<dbReference type="InterPro" id="IPR011032">
    <property type="entry name" value="GroES-like_sf"/>
</dbReference>
<keyword evidence="5" id="KW-1185">Reference proteome</keyword>
<dbReference type="SUPFAM" id="SSF51735">
    <property type="entry name" value="NAD(P)-binding Rossmann-fold domains"/>
    <property type="match status" value="1"/>
</dbReference>
<dbReference type="PANTHER" id="PTHR43401:SF2">
    <property type="entry name" value="L-THREONINE 3-DEHYDROGENASE"/>
    <property type="match status" value="1"/>
</dbReference>
<proteinExistence type="predicted"/>
<name>A0A0P7BEI6_9HYPO</name>
<dbReference type="PANTHER" id="PTHR43401">
    <property type="entry name" value="L-THREONINE 3-DEHYDROGENASE"/>
    <property type="match status" value="1"/>
</dbReference>
<evidence type="ECO:0000313" key="5">
    <source>
        <dbReference type="Proteomes" id="UP000050424"/>
    </source>
</evidence>
<feature type="domain" description="Alcohol dehydrogenase-like N-terminal" evidence="3">
    <location>
        <begin position="31"/>
        <end position="129"/>
    </location>
</feature>
<dbReference type="Pfam" id="PF00107">
    <property type="entry name" value="ADH_zinc_N"/>
    <property type="match status" value="1"/>
</dbReference>
<reference evidence="4 5" key="1">
    <citation type="submission" date="2015-09" db="EMBL/GenBank/DDBJ databases">
        <title>Draft genome of a European isolate of the apple canker pathogen Neonectria ditissima.</title>
        <authorList>
            <person name="Gomez-Cortecero A."/>
            <person name="Harrison R.J."/>
            <person name="Armitage A.D."/>
        </authorList>
    </citation>
    <scope>NUCLEOTIDE SEQUENCE [LARGE SCALE GENOMIC DNA]</scope>
    <source>
        <strain evidence="4 5">R09/05</strain>
    </source>
</reference>
<gene>
    <name evidence="4" type="ORF">AK830_g7748</name>
</gene>
<dbReference type="InterPro" id="IPR013154">
    <property type="entry name" value="ADH-like_N"/>
</dbReference>
<feature type="domain" description="Alcohol dehydrogenase-like C-terminal" evidence="2">
    <location>
        <begin position="155"/>
        <end position="271"/>
    </location>
</feature>
<evidence type="ECO:0008006" key="6">
    <source>
        <dbReference type="Google" id="ProtNLM"/>
    </source>
</evidence>
<evidence type="ECO:0000313" key="4">
    <source>
        <dbReference type="EMBL" id="KPM38840.1"/>
    </source>
</evidence>
<evidence type="ECO:0000259" key="3">
    <source>
        <dbReference type="Pfam" id="PF08240"/>
    </source>
</evidence>
<dbReference type="InterPro" id="IPR050129">
    <property type="entry name" value="Zn_alcohol_dh"/>
</dbReference>
<evidence type="ECO:0000256" key="1">
    <source>
        <dbReference type="ARBA" id="ARBA00023002"/>
    </source>
</evidence>
<dbReference type="InterPro" id="IPR013149">
    <property type="entry name" value="ADH-like_C"/>
</dbReference>
<organism evidence="4 5">
    <name type="scientific">Neonectria ditissima</name>
    <dbReference type="NCBI Taxonomy" id="78410"/>
    <lineage>
        <taxon>Eukaryota</taxon>
        <taxon>Fungi</taxon>
        <taxon>Dikarya</taxon>
        <taxon>Ascomycota</taxon>
        <taxon>Pezizomycotina</taxon>
        <taxon>Sordariomycetes</taxon>
        <taxon>Hypocreomycetidae</taxon>
        <taxon>Hypocreales</taxon>
        <taxon>Nectriaceae</taxon>
        <taxon>Neonectria</taxon>
    </lineage>
</organism>
<dbReference type="GO" id="GO:0016491">
    <property type="term" value="F:oxidoreductase activity"/>
    <property type="evidence" value="ECO:0007669"/>
    <property type="project" value="UniProtKB-KW"/>
</dbReference>
<dbReference type="Gene3D" id="3.40.50.720">
    <property type="entry name" value="NAD(P)-binding Rossmann-like Domain"/>
    <property type="match status" value="1"/>
</dbReference>
<dbReference type="EMBL" id="LKCW01000123">
    <property type="protein sequence ID" value="KPM38840.1"/>
    <property type="molecule type" value="Genomic_DNA"/>
</dbReference>
<dbReference type="OrthoDB" id="256333at2759"/>
<dbReference type="Proteomes" id="UP000050424">
    <property type="component" value="Unassembled WGS sequence"/>
</dbReference>
<dbReference type="Gene3D" id="3.90.180.10">
    <property type="entry name" value="Medium-chain alcohol dehydrogenases, catalytic domain"/>
    <property type="match status" value="1"/>
</dbReference>
<evidence type="ECO:0000259" key="2">
    <source>
        <dbReference type="Pfam" id="PF00107"/>
    </source>
</evidence>
<keyword evidence="1" id="KW-0560">Oxidoreductase</keyword>
<dbReference type="STRING" id="78410.A0A0P7BEI6"/>
<comment type="caution">
    <text evidence="4">The sequence shown here is derived from an EMBL/GenBank/DDBJ whole genome shotgun (WGS) entry which is preliminary data.</text>
</comment>
<dbReference type="InterPro" id="IPR036291">
    <property type="entry name" value="NAD(P)-bd_dom_sf"/>
</dbReference>
<accession>A0A0P7BEI6</accession>
<sequence>MKVFQFLGADQGFDSRTCPSLSLAPIRPSSQVEAAELCHSDTHVLHGRGAAWMCALPVVLGHEVAGTIVKLSDSELTSTPFRVGDRVAVACVGHPIQKRNFQEALGVGCDGGYAEYVAAPLGNLAKLPDAVGPAEAAVATDSIVMSGYHGLGGQGLNGVAIAALRGAKVYGVDISTTKFDQARDAGAIECATSLDHFSDQSFDVIVDFAGAQATVGAALSTVRNGGTVVLGGLASATVQFTTTDLVTKNISLRGSKSANTREFREMVELLASGALKPQIEEVQY</sequence>
<dbReference type="SUPFAM" id="SSF50129">
    <property type="entry name" value="GroES-like"/>
    <property type="match status" value="1"/>
</dbReference>
<dbReference type="AlphaFoldDB" id="A0A0P7BEI6"/>
<dbReference type="Pfam" id="PF08240">
    <property type="entry name" value="ADH_N"/>
    <property type="match status" value="1"/>
</dbReference>